<proteinExistence type="predicted"/>
<comment type="caution">
    <text evidence="2">The sequence shown here is derived from an EMBL/GenBank/DDBJ whole genome shotgun (WGS) entry which is preliminary data.</text>
</comment>
<accession>A0A0G0FPD0</accession>
<evidence type="ECO:0000259" key="1">
    <source>
        <dbReference type="Pfam" id="PF12733"/>
    </source>
</evidence>
<dbReference type="SUPFAM" id="SSF51126">
    <property type="entry name" value="Pectin lyase-like"/>
    <property type="match status" value="1"/>
</dbReference>
<evidence type="ECO:0000313" key="2">
    <source>
        <dbReference type="EMBL" id="KKP89330.1"/>
    </source>
</evidence>
<gene>
    <name evidence="2" type="ORF">UR91_C0004G0024</name>
</gene>
<feature type="domain" description="Cadherin-like beta-sandwich-like" evidence="1">
    <location>
        <begin position="1494"/>
        <end position="1584"/>
    </location>
</feature>
<evidence type="ECO:0000313" key="3">
    <source>
        <dbReference type="Proteomes" id="UP000034798"/>
    </source>
</evidence>
<dbReference type="EMBL" id="LBQZ01000004">
    <property type="protein sequence ID" value="KKP89330.1"/>
    <property type="molecule type" value="Genomic_DNA"/>
</dbReference>
<dbReference type="InterPro" id="IPR025883">
    <property type="entry name" value="Cadherin-like_domain"/>
</dbReference>
<dbReference type="InterPro" id="IPR011050">
    <property type="entry name" value="Pectin_lyase_fold/virulence"/>
</dbReference>
<dbReference type="SMART" id="SM00710">
    <property type="entry name" value="PbH1"/>
    <property type="match status" value="9"/>
</dbReference>
<dbReference type="Proteomes" id="UP000034798">
    <property type="component" value="Unassembled WGS sequence"/>
</dbReference>
<name>A0A0G0FPD0_9BACT</name>
<sequence length="1619" mass="168908">MKKQINRQIFKVIISLFFVGFLFFGFTSNAFAVTNLYYSVGQNTTDHKTGSPTVTIASGVATFSVAQTATNMGVGDAVTYNTNVVAYITGKTSTSVWTVMTAIGGVPDNITDSTVVSIAHAFSSLNAAINGSTPGVANATHFNSKVLTAGDGYTMNIPLYYDTGSDTTALDIGSNNSVWTTDATRYIHIYTPYSTTSEVNQSQRHTGKWTANAYTLSFDTTAWGIQIDEKYVLVEGLQIEGGNNSTNTYAMIYGYYGWAPTQSIQITNNIFRLKPTFTYSGYGIHLVDSSDKYKIWNNIFYDLTNAAINVNNSGVIAVIYNNTFANNSNGITFVNAGSSIAKNNLFYNNTTATAGTFPAGTDYNSTSSASMGYTVTGSGNTHDRLSQTFTFIDAANKDFHIASNDAGARDVGVDLSADGSLAFNTDIDAQSRPYNTVWDIGADEYLPPPATTFTFTGPSSGVVDTQSSNFTVTPDYAYTGTITLTPSGAGSTGLSATVLTFSDSATPQTFTITPTAEGDVILTPTNNGGLANPANLTYTVSGATDATLSIVTTTVKGVALIGLGTPNATIGSATGGTITITRTQSFDTTNTGSYITTFLATNPSATVNRVVKYASGASITNFDTDAVYTSAAIADGDFFIIKVTASNGSTVLYYKVTVTVVASAGDIIAVRISSDARRQGWVGEFDISGVSTGGTYDFNLDTNNVTTANTPYFTITSLGYDASGNATTISRTVYVMNALRKVYPDNASNDETSEIGYVTVRASLSEWIYSSDTLTFTAPTSFYTQGGTPSNAITSYAVTNGATQAYPKVVANWSWPGYSRITGSTFNLSAIAFHRSAQQGQSVRAVKYTCTDQHSNSATATVTGATIDSTKNDTVPVAEYIGTISTTSLTQGDTLTCNFQAYPWYGDSGSILNTGDGTNTMPTPLYAPQYYVLDKTGAHGSTIAVVDATLGNNDTGVAIDSASFDSGTPPASFQNIYAAANAIAAYNNTNHSRNDVSGGVIYLKEGSHAWTGGTLSVGAAANNATWLTVTKFPGTARANVLITSTSGDKLIGHKVKFEDVKFTNGTGVILSGLDALWVDYSTIAPTAGVYGTFDSTTVNYITASNVSGSYSPTGNSSIALMRGNLSTASLVNSIQPAYTVLGNSLTNSGDGSISDAYTTTPAVSNGIYAFNLFYANADASILNKFYANTIGTAVIQNIFERSGVSSTPLIQIAADATTYESNNVLVWNNTFIGQRDNMAYADSGTSGPIWRRDWSIKNNIFDDLNVVTDTDAHGGTPSADRYGNHSVVFGTGLSGNLITERVGAGYIPQFLGMSSISGVKVTNPIDPNYVDDASYLGTGLGNGDYHLTMLSPTVDLVPSGETLLPYDIAGVPRSNTSSSSGAYEFASDDATLNTFTISSGTLSPSFASGTITYTASVANNVTSITVTPTASQGSSATITVNAVSVNSGSASGSISLDVGENIITTIVTAPDTTTTKTYTTTVTRLPSSDATLSNFTISEGTLSPVFDANTITYTASVATGVTSMTVTPTATQGGSSTITVNGSTVASSVASSSISLDYGDNIITVIVTAPDAVTTKTYTTTVTRAVTTIVATAIAGVTAPVTGETPVTTVTAGTGYTGT</sequence>
<protein>
    <submittedName>
        <fullName evidence="2">Cytochrome C family protein</fullName>
    </submittedName>
</protein>
<dbReference type="Pfam" id="PF12733">
    <property type="entry name" value="Cadherin-like"/>
    <property type="match status" value="2"/>
</dbReference>
<feature type="domain" description="Cadherin-like beta-sandwich-like" evidence="1">
    <location>
        <begin position="1401"/>
        <end position="1484"/>
    </location>
</feature>
<organism evidence="2 3">
    <name type="scientific">Candidatus Nomurabacteria bacterium GW2011_GWC2_35_8</name>
    <dbReference type="NCBI Taxonomy" id="1618752"/>
    <lineage>
        <taxon>Bacteria</taxon>
        <taxon>Candidatus Nomuraibacteriota</taxon>
    </lineage>
</organism>
<reference evidence="2 3" key="1">
    <citation type="journal article" date="2015" name="Nature">
        <title>rRNA introns, odd ribosomes, and small enigmatic genomes across a large radiation of phyla.</title>
        <authorList>
            <person name="Brown C.T."/>
            <person name="Hug L.A."/>
            <person name="Thomas B.C."/>
            <person name="Sharon I."/>
            <person name="Castelle C.J."/>
            <person name="Singh A."/>
            <person name="Wilkins M.J."/>
            <person name="Williams K.H."/>
            <person name="Banfield J.F."/>
        </authorList>
    </citation>
    <scope>NUCLEOTIDE SEQUENCE [LARGE SCALE GENOMIC DNA]</scope>
</reference>
<feature type="non-terminal residue" evidence="2">
    <location>
        <position position="1619"/>
    </location>
</feature>
<dbReference type="InterPro" id="IPR006626">
    <property type="entry name" value="PbH1"/>
</dbReference>